<evidence type="ECO:0000313" key="3">
    <source>
        <dbReference type="Proteomes" id="UP000286071"/>
    </source>
</evidence>
<evidence type="ECO:0008006" key="4">
    <source>
        <dbReference type="Google" id="ProtNLM"/>
    </source>
</evidence>
<dbReference type="Gene3D" id="2.180.10.10">
    <property type="entry name" value="RHS repeat-associated core"/>
    <property type="match status" value="1"/>
</dbReference>
<reference evidence="2 3" key="1">
    <citation type="submission" date="2016-10" db="EMBL/GenBank/DDBJ databases">
        <title>Comparative genome analysis of multiple Pseudomonas spp. focuses on biocontrol and plant growth promoting traits.</title>
        <authorList>
            <person name="Tao X.-Y."/>
            <person name="Taylor C.G."/>
        </authorList>
    </citation>
    <scope>NUCLEOTIDE SEQUENCE [LARGE SCALE GENOMIC DNA]</scope>
    <source>
        <strain evidence="2 3">48H11</strain>
    </source>
</reference>
<accession>A0A423H0K6</accession>
<sequence>MAAAQAKGDVSTISAFAPLNHRCTCYFLQYRSDEKSPILQGGSGKQGIAMVVQTSHDTATPTLSVMDPRGLAIRSVGYCRQRVEQAIDTRITRQSFDTAGRLIESWDPRLWGTASKPNLATVYDLTGQSLLTDSVDGGWQLGLLDETGQLLSSWDSRGSQRHTEYDGQQRPLEVREWTDDEQPCVVERFTYAEASEQCAVHNQCGQLIRHDDPAGTQRFAEYALNGQRLSEQRHFLLSRGRPDWPLDSDARDVLLETRSYVSAQVYTASGEIQSHADAKGNNRVFSHTRAGQLKDVRLQLADPLEPARLLVSGIRYSAFGQVESEMAGNGVKTSTEYATDDGRLTRLRVCNAAGKPYQDLHYCYDPVGNIRRIEDRTQSVRYFKNQQVEAISDFRYDSLYQLVEASAREVNTPSYGPALPVMQPSPLDPNQLRRYTRTFDYDRAGNLLSRHHSGTNTFTMFSSFSSNRSLAQHEDGSLPDEQDILDRFDACGNQRQLQRGQAMRWDARNQLREVTLVERDDGSPDIEQYVYDRPGHRLRKVRLTQAHSRTLLSEVRYLPGLEVHCNTANDEERHVISVEAGRGSVRVLHWPGERPKGLSNNLVRFGFHDHLGSSSLELDEDARVLSQEAYYPFGGTAWWAGENAIEAKYRTIRYSGKERDATGLYYYGYRYYAPWLQRWVSPDPAGSVDGLNLFKMVGNCPVNYYDMEGTNKVSSGIRPPVDVFVEDILNPGAKGLGTGWFEELVWNEQSMRLESVGGVYTRNMGLLSEGDSDWYHDIENSSRAFAVFLDGKNKPRLFMNAYEQHMGIQPGMGLPIMAGLLTVAPGVPSTITISNHSGHYKPDGAIDAKSYLSEIAPGATINYESVSVSDAFSSAIRLPDIKSPEEYVDLVNHFKGAGKQVELVEYLKGQGVWDGFVGTQSKNWFAKALSVMSETGASFSEAFNAHVAKETATATSSPQAAAQPSRRALSVRPPNNTPLPRQKHSSFFGGIRKIFGKR</sequence>
<protein>
    <recommendedName>
        <fullName evidence="4">Toxin</fullName>
    </recommendedName>
</protein>
<dbReference type="PANTHER" id="PTHR32305">
    <property type="match status" value="1"/>
</dbReference>
<name>A0A423H0K6_9PSED</name>
<feature type="region of interest" description="Disordered" evidence="1">
    <location>
        <begin position="950"/>
        <end position="985"/>
    </location>
</feature>
<dbReference type="Proteomes" id="UP000286071">
    <property type="component" value="Unassembled WGS sequence"/>
</dbReference>
<dbReference type="InterPro" id="IPR022385">
    <property type="entry name" value="Rhs_assc_core"/>
</dbReference>
<dbReference type="NCBIfam" id="TIGR03696">
    <property type="entry name" value="Rhs_assc_core"/>
    <property type="match status" value="1"/>
</dbReference>
<evidence type="ECO:0000313" key="2">
    <source>
        <dbReference type="EMBL" id="RON05267.1"/>
    </source>
</evidence>
<dbReference type="RefSeq" id="WP_259740297.1">
    <property type="nucleotide sequence ID" value="NZ_MOBJ01000016.1"/>
</dbReference>
<comment type="caution">
    <text evidence="2">The sequence shown here is derived from an EMBL/GenBank/DDBJ whole genome shotgun (WGS) entry which is preliminary data.</text>
</comment>
<dbReference type="PANTHER" id="PTHR32305:SF15">
    <property type="entry name" value="PROTEIN RHSA-RELATED"/>
    <property type="match status" value="1"/>
</dbReference>
<dbReference type="EMBL" id="MOBJ01000016">
    <property type="protein sequence ID" value="RON05267.1"/>
    <property type="molecule type" value="Genomic_DNA"/>
</dbReference>
<organism evidence="2 3">
    <name type="scientific">Pseudomonas brassicacearum</name>
    <dbReference type="NCBI Taxonomy" id="930166"/>
    <lineage>
        <taxon>Bacteria</taxon>
        <taxon>Pseudomonadati</taxon>
        <taxon>Pseudomonadota</taxon>
        <taxon>Gammaproteobacteria</taxon>
        <taxon>Pseudomonadales</taxon>
        <taxon>Pseudomonadaceae</taxon>
        <taxon>Pseudomonas</taxon>
    </lineage>
</organism>
<proteinExistence type="predicted"/>
<evidence type="ECO:0000256" key="1">
    <source>
        <dbReference type="SAM" id="MobiDB-lite"/>
    </source>
</evidence>
<dbReference type="InterPro" id="IPR050708">
    <property type="entry name" value="T6SS_VgrG/RHS"/>
</dbReference>
<feature type="compositionally biased region" description="Low complexity" evidence="1">
    <location>
        <begin position="951"/>
        <end position="968"/>
    </location>
</feature>
<gene>
    <name evidence="2" type="ORF">BK659_21885</name>
</gene>
<dbReference type="AlphaFoldDB" id="A0A423H0K6"/>